<dbReference type="InterPro" id="IPR009003">
    <property type="entry name" value="Peptidase_S1_PA"/>
</dbReference>
<comment type="caution">
    <text evidence="8">The sequence shown here is derived from an EMBL/GenBank/DDBJ whole genome shotgun (WGS) entry which is preliminary data.</text>
</comment>
<evidence type="ECO:0000256" key="6">
    <source>
        <dbReference type="SAM" id="SignalP"/>
    </source>
</evidence>
<feature type="compositionally biased region" description="Polar residues" evidence="5">
    <location>
        <begin position="60"/>
        <end position="76"/>
    </location>
</feature>
<evidence type="ECO:0000313" key="9">
    <source>
        <dbReference type="Proteomes" id="UP000653454"/>
    </source>
</evidence>
<keyword evidence="6" id="KW-0732">Signal</keyword>
<organism evidence="8 9">
    <name type="scientific">Plutella xylostella</name>
    <name type="common">Diamondback moth</name>
    <name type="synonym">Plutella maculipennis</name>
    <dbReference type="NCBI Taxonomy" id="51655"/>
    <lineage>
        <taxon>Eukaryota</taxon>
        <taxon>Metazoa</taxon>
        <taxon>Ecdysozoa</taxon>
        <taxon>Arthropoda</taxon>
        <taxon>Hexapoda</taxon>
        <taxon>Insecta</taxon>
        <taxon>Pterygota</taxon>
        <taxon>Neoptera</taxon>
        <taxon>Endopterygota</taxon>
        <taxon>Lepidoptera</taxon>
        <taxon>Glossata</taxon>
        <taxon>Ditrysia</taxon>
        <taxon>Yponomeutoidea</taxon>
        <taxon>Plutellidae</taxon>
        <taxon>Plutella</taxon>
    </lineage>
</organism>
<feature type="domain" description="Peptidase S1" evidence="7">
    <location>
        <begin position="116"/>
        <end position="160"/>
    </location>
</feature>
<feature type="region of interest" description="Disordered" evidence="5">
    <location>
        <begin position="60"/>
        <end position="89"/>
    </location>
</feature>
<keyword evidence="1" id="KW-0645">Protease</keyword>
<evidence type="ECO:0000313" key="8">
    <source>
        <dbReference type="EMBL" id="CAG9098234.1"/>
    </source>
</evidence>
<evidence type="ECO:0000256" key="3">
    <source>
        <dbReference type="ARBA" id="ARBA00022825"/>
    </source>
</evidence>
<feature type="chain" id="PRO_5035897349" evidence="6">
    <location>
        <begin position="19"/>
        <end position="232"/>
    </location>
</feature>
<proteinExistence type="predicted"/>
<evidence type="ECO:0000256" key="1">
    <source>
        <dbReference type="ARBA" id="ARBA00022670"/>
    </source>
</evidence>
<dbReference type="Gene3D" id="2.40.10.10">
    <property type="entry name" value="Trypsin-like serine proteases"/>
    <property type="match status" value="1"/>
</dbReference>
<dbReference type="InterPro" id="IPR001254">
    <property type="entry name" value="Trypsin_dom"/>
</dbReference>
<dbReference type="Pfam" id="PF00089">
    <property type="entry name" value="Trypsin"/>
    <property type="match status" value="1"/>
</dbReference>
<keyword evidence="9" id="KW-1185">Reference proteome</keyword>
<reference evidence="8" key="1">
    <citation type="submission" date="2020-11" db="EMBL/GenBank/DDBJ databases">
        <authorList>
            <person name="Whiteford S."/>
        </authorList>
    </citation>
    <scope>NUCLEOTIDE SEQUENCE</scope>
</reference>
<evidence type="ECO:0000256" key="5">
    <source>
        <dbReference type="SAM" id="MobiDB-lite"/>
    </source>
</evidence>
<dbReference type="SUPFAM" id="SSF50494">
    <property type="entry name" value="Trypsin-like serine proteases"/>
    <property type="match status" value="1"/>
</dbReference>
<keyword evidence="4" id="KW-1015">Disulfide bond</keyword>
<dbReference type="AlphaFoldDB" id="A0A8S4DGM7"/>
<dbReference type="EMBL" id="CAJHNJ030000005">
    <property type="protein sequence ID" value="CAG9098234.1"/>
    <property type="molecule type" value="Genomic_DNA"/>
</dbReference>
<dbReference type="GO" id="GO:0004252">
    <property type="term" value="F:serine-type endopeptidase activity"/>
    <property type="evidence" value="ECO:0007669"/>
    <property type="project" value="InterPro"/>
</dbReference>
<feature type="signal peptide" evidence="6">
    <location>
        <begin position="1"/>
        <end position="18"/>
    </location>
</feature>
<dbReference type="Proteomes" id="UP000653454">
    <property type="component" value="Unassembled WGS sequence"/>
</dbReference>
<sequence length="232" mass="24816">MLNCLIIITLLLSLETYCDDTSDAPTTGASQEEVDDNADHITSAEAEPELLESTTTNQQPITANHQPSTIHQQPTSIAGKGARKKKKVKAKIVRGVSADPLARKSARKKKKVEGKIVGGVPADPSEFPSNVQFFNLGSMCGGSILTVRTIFTAAHCFTSNTDLGCMRVVAVPGSPTIPDYGSGLGNGRAGGAKNPRVTNGCHQRLQLATYNARTLRENEKMVELEVKLSKIK</sequence>
<gene>
    <name evidence="8" type="ORF">PLXY2_LOCUS2218</name>
</gene>
<evidence type="ECO:0000256" key="2">
    <source>
        <dbReference type="ARBA" id="ARBA00022801"/>
    </source>
</evidence>
<keyword evidence="3" id="KW-0720">Serine protease</keyword>
<protein>
    <submittedName>
        <fullName evidence="8">(diamondback moth) hypothetical protein</fullName>
    </submittedName>
</protein>
<dbReference type="InterPro" id="IPR050430">
    <property type="entry name" value="Peptidase_S1"/>
</dbReference>
<keyword evidence="2" id="KW-0378">Hydrolase</keyword>
<dbReference type="GO" id="GO:0006508">
    <property type="term" value="P:proteolysis"/>
    <property type="evidence" value="ECO:0007669"/>
    <property type="project" value="UniProtKB-KW"/>
</dbReference>
<dbReference type="PANTHER" id="PTHR24276:SF91">
    <property type="entry name" value="AT26814P-RELATED"/>
    <property type="match status" value="1"/>
</dbReference>
<dbReference type="PANTHER" id="PTHR24276">
    <property type="entry name" value="POLYSERASE-RELATED"/>
    <property type="match status" value="1"/>
</dbReference>
<evidence type="ECO:0000259" key="7">
    <source>
        <dbReference type="Pfam" id="PF00089"/>
    </source>
</evidence>
<evidence type="ECO:0000256" key="4">
    <source>
        <dbReference type="ARBA" id="ARBA00023157"/>
    </source>
</evidence>
<name>A0A8S4DGM7_PLUXY</name>
<accession>A0A8S4DGM7</accession>
<dbReference type="InterPro" id="IPR043504">
    <property type="entry name" value="Peptidase_S1_PA_chymotrypsin"/>
</dbReference>